<sequence>MALDVHSAADFYATAQGIVAARLIRKRIAALWPDMTGRAVLGLGYAPPYLRAWREDARLTVAVTPAQYGAARWPVGAANLTCMAEEDALPFSGPIFDRVLLVHGLEGAENARRLLREVWRVLKDDGRLMVVTPNRRGMWAYFENTPFGQGTPYSAGQVGRLLSQSLFRVEHRETALFLPPMEMRLVLRSNRLFERAGHWAVPQFAGVTIAEAVKDVYSALPTNMTRSRRFVLAEAP</sequence>
<feature type="domain" description="Methyltransferase type 11" evidence="1">
    <location>
        <begin position="80"/>
        <end position="129"/>
    </location>
</feature>
<dbReference type="SUPFAM" id="SSF53335">
    <property type="entry name" value="S-adenosyl-L-methionine-dependent methyltransferases"/>
    <property type="match status" value="1"/>
</dbReference>
<gene>
    <name evidence="2" type="ORF">ACELLULO517_05190</name>
</gene>
<dbReference type="InterPro" id="IPR029063">
    <property type="entry name" value="SAM-dependent_MTases_sf"/>
</dbReference>
<protein>
    <submittedName>
        <fullName evidence="2">Methyltransferase domain-containing protein</fullName>
    </submittedName>
</protein>
<dbReference type="Gene3D" id="3.40.50.150">
    <property type="entry name" value="Vaccinia Virus protein VP39"/>
    <property type="match status" value="1"/>
</dbReference>
<evidence type="ECO:0000313" key="3">
    <source>
        <dbReference type="Proteomes" id="UP000721844"/>
    </source>
</evidence>
<proteinExistence type="predicted"/>
<organism evidence="2 3">
    <name type="scientific">Acidisoma cellulosilyticum</name>
    <dbReference type="NCBI Taxonomy" id="2802395"/>
    <lineage>
        <taxon>Bacteria</taxon>
        <taxon>Pseudomonadati</taxon>
        <taxon>Pseudomonadota</taxon>
        <taxon>Alphaproteobacteria</taxon>
        <taxon>Acetobacterales</taxon>
        <taxon>Acidocellaceae</taxon>
        <taxon>Acidisoma</taxon>
    </lineage>
</organism>
<dbReference type="Proteomes" id="UP000721844">
    <property type="component" value="Unassembled WGS sequence"/>
</dbReference>
<keyword evidence="2" id="KW-0489">Methyltransferase</keyword>
<accession>A0A963Z0J8</accession>
<dbReference type="AlphaFoldDB" id="A0A963Z0J8"/>
<dbReference type="Pfam" id="PF08241">
    <property type="entry name" value="Methyltransf_11"/>
    <property type="match status" value="1"/>
</dbReference>
<dbReference type="GO" id="GO:0032259">
    <property type="term" value="P:methylation"/>
    <property type="evidence" value="ECO:0007669"/>
    <property type="project" value="UniProtKB-KW"/>
</dbReference>
<comment type="caution">
    <text evidence="2">The sequence shown here is derived from an EMBL/GenBank/DDBJ whole genome shotgun (WGS) entry which is preliminary data.</text>
</comment>
<dbReference type="RefSeq" id="WP_227306249.1">
    <property type="nucleotide sequence ID" value="NZ_JAESVA010000002.1"/>
</dbReference>
<dbReference type="InterPro" id="IPR013216">
    <property type="entry name" value="Methyltransf_11"/>
</dbReference>
<keyword evidence="2" id="KW-0808">Transferase</keyword>
<evidence type="ECO:0000259" key="1">
    <source>
        <dbReference type="Pfam" id="PF08241"/>
    </source>
</evidence>
<keyword evidence="3" id="KW-1185">Reference proteome</keyword>
<evidence type="ECO:0000313" key="2">
    <source>
        <dbReference type="EMBL" id="MCB8879620.1"/>
    </source>
</evidence>
<dbReference type="GO" id="GO:0008757">
    <property type="term" value="F:S-adenosylmethionine-dependent methyltransferase activity"/>
    <property type="evidence" value="ECO:0007669"/>
    <property type="project" value="InterPro"/>
</dbReference>
<name>A0A963Z0J8_9PROT</name>
<dbReference type="CDD" id="cd02440">
    <property type="entry name" value="AdoMet_MTases"/>
    <property type="match status" value="1"/>
</dbReference>
<dbReference type="EMBL" id="JAESVA010000002">
    <property type="protein sequence ID" value="MCB8879620.1"/>
    <property type="molecule type" value="Genomic_DNA"/>
</dbReference>
<reference evidence="2 3" key="1">
    <citation type="journal article" date="2021" name="Microorganisms">
        <title>Acidisoma silvae sp. nov. and Acidisomacellulosilytica sp. nov., Two Acidophilic Bacteria Isolated from Decaying Wood, Hydrolyzing Cellulose and Producing Poly-3-hydroxybutyrate.</title>
        <authorList>
            <person name="Mieszkin S."/>
            <person name="Pouder E."/>
            <person name="Uroz S."/>
            <person name="Simon-Colin C."/>
            <person name="Alain K."/>
        </authorList>
    </citation>
    <scope>NUCLEOTIDE SEQUENCE [LARGE SCALE GENOMIC DNA]</scope>
    <source>
        <strain evidence="2 3">HW T5.17</strain>
    </source>
</reference>